<accession>A0ABV6CBH2</accession>
<dbReference type="PANTHER" id="PTHR43110">
    <property type="entry name" value="THIOL PEROXIDASE"/>
    <property type="match status" value="1"/>
</dbReference>
<comment type="subunit">
    <text evidence="6">Homodimer.</text>
</comment>
<gene>
    <name evidence="6 8" type="primary">tpx</name>
    <name evidence="8" type="ORF">ACFFIT_09530</name>
</gene>
<dbReference type="Gene3D" id="3.40.30.10">
    <property type="entry name" value="Glutaredoxin"/>
    <property type="match status" value="1"/>
</dbReference>
<dbReference type="NCBIfam" id="NF001808">
    <property type="entry name" value="PRK00522.1"/>
    <property type="match status" value="1"/>
</dbReference>
<dbReference type="Proteomes" id="UP001589758">
    <property type="component" value="Unassembled WGS sequence"/>
</dbReference>
<evidence type="ECO:0000256" key="1">
    <source>
        <dbReference type="ARBA" id="ARBA00022559"/>
    </source>
</evidence>
<evidence type="ECO:0000256" key="4">
    <source>
        <dbReference type="ARBA" id="ARBA00023157"/>
    </source>
</evidence>
<dbReference type="HAMAP" id="MF_00269">
    <property type="entry name" value="Tpx"/>
    <property type="match status" value="1"/>
</dbReference>
<dbReference type="InterPro" id="IPR050455">
    <property type="entry name" value="Tpx_Peroxidase_subfamily"/>
</dbReference>
<dbReference type="PANTHER" id="PTHR43110:SF1">
    <property type="entry name" value="THIOL PEROXIDASE"/>
    <property type="match status" value="1"/>
</dbReference>
<comment type="function">
    <text evidence="6">Thiol-specific peroxidase that catalyzes the reduction of hydrogen peroxide and organic hydroperoxides to water and alcohols, respectively. Plays a role in cell protection against oxidative stress by detoxifying peroxides.</text>
</comment>
<keyword evidence="1 6" id="KW-0575">Peroxidase</keyword>
<comment type="miscellaneous">
    <text evidence="6">The active site is a conserved redox-active cysteine residue, the peroxidatic cysteine (C(P)), which makes the nucleophilic attack on the peroxide substrate. The peroxide oxidizes the C(P)-SH to cysteine sulfenic acid (C(P)-SOH), which then reacts with another cysteine residue, the resolving cysteine (C(R)), to form a disulfide bridge. The disulfide is subsequently reduced by an appropriate electron donor to complete the catalytic cycle. In this atypical 2-Cys peroxiredoxin, C(R) is present in the same subunit to form an intramolecular disulfide. The disulfide is subsequently reduced by thioredoxin.</text>
</comment>
<evidence type="ECO:0000256" key="6">
    <source>
        <dbReference type="HAMAP-Rule" id="MF_00269"/>
    </source>
</evidence>
<dbReference type="EC" id="1.11.1.24" evidence="6"/>
<dbReference type="EMBL" id="JBHLXE010000100">
    <property type="protein sequence ID" value="MFC0180315.1"/>
    <property type="molecule type" value="Genomic_DNA"/>
</dbReference>
<dbReference type="PROSITE" id="PS01265">
    <property type="entry name" value="TPX"/>
    <property type="match status" value="1"/>
</dbReference>
<evidence type="ECO:0000256" key="2">
    <source>
        <dbReference type="ARBA" id="ARBA00022862"/>
    </source>
</evidence>
<feature type="active site" description="Cysteine sulfenic acid (-SOH) intermediate" evidence="6">
    <location>
        <position position="61"/>
    </location>
</feature>
<keyword evidence="5 6" id="KW-0676">Redox-active center</keyword>
<keyword evidence="3 6" id="KW-0560">Oxidoreductase</keyword>
<proteinExistence type="inferred from homology"/>
<organism evidence="8 9">
    <name type="scientific">Thorsellia kenyensis</name>
    <dbReference type="NCBI Taxonomy" id="1549888"/>
    <lineage>
        <taxon>Bacteria</taxon>
        <taxon>Pseudomonadati</taxon>
        <taxon>Pseudomonadota</taxon>
        <taxon>Gammaproteobacteria</taxon>
        <taxon>Enterobacterales</taxon>
        <taxon>Thorselliaceae</taxon>
        <taxon>Thorsellia</taxon>
    </lineage>
</organism>
<feature type="domain" description="Thioredoxin" evidence="7">
    <location>
        <begin position="19"/>
        <end position="166"/>
    </location>
</feature>
<comment type="catalytic activity">
    <reaction evidence="6">
        <text>a hydroperoxide + [thioredoxin]-dithiol = an alcohol + [thioredoxin]-disulfide + H2O</text>
        <dbReference type="Rhea" id="RHEA:62620"/>
        <dbReference type="Rhea" id="RHEA-COMP:10698"/>
        <dbReference type="Rhea" id="RHEA-COMP:10700"/>
        <dbReference type="ChEBI" id="CHEBI:15377"/>
        <dbReference type="ChEBI" id="CHEBI:29950"/>
        <dbReference type="ChEBI" id="CHEBI:30879"/>
        <dbReference type="ChEBI" id="CHEBI:35924"/>
        <dbReference type="ChEBI" id="CHEBI:50058"/>
        <dbReference type="EC" id="1.11.1.24"/>
    </reaction>
</comment>
<evidence type="ECO:0000256" key="5">
    <source>
        <dbReference type="ARBA" id="ARBA00023284"/>
    </source>
</evidence>
<evidence type="ECO:0000313" key="9">
    <source>
        <dbReference type="Proteomes" id="UP001589758"/>
    </source>
</evidence>
<dbReference type="PROSITE" id="PS51352">
    <property type="entry name" value="THIOREDOXIN_2"/>
    <property type="match status" value="1"/>
</dbReference>
<name>A0ABV6CBH2_9GAMM</name>
<sequence length="166" mass="17855">MSNSVTFKGTPVALNGKFPKIGDKAVAFDLVGADLGSITLDTFANQRKVLNIFPSVDTGVCAMSVRRFNDLASQLDNTVVLCISADLPFAQSRFCGAEGLNDVKTASTFRSDFLLTYGVQIAEGPLAHLAARSVIILDENNEVIYAELVPEIGQEPNYDAAMNHLK</sequence>
<comment type="caution">
    <text evidence="8">The sequence shown here is derived from an EMBL/GenBank/DDBJ whole genome shotgun (WGS) entry which is preliminary data.</text>
</comment>
<evidence type="ECO:0000259" key="7">
    <source>
        <dbReference type="PROSITE" id="PS51352"/>
    </source>
</evidence>
<dbReference type="InterPro" id="IPR013766">
    <property type="entry name" value="Thioredoxin_domain"/>
</dbReference>
<dbReference type="InterPro" id="IPR018219">
    <property type="entry name" value="Tpx_CS"/>
</dbReference>
<dbReference type="CDD" id="cd03014">
    <property type="entry name" value="PRX_Atyp2cys"/>
    <property type="match status" value="1"/>
</dbReference>
<evidence type="ECO:0000256" key="3">
    <source>
        <dbReference type="ARBA" id="ARBA00023002"/>
    </source>
</evidence>
<keyword evidence="2 6" id="KW-0049">Antioxidant</keyword>
<keyword evidence="4 6" id="KW-1015">Disulfide bond</keyword>
<dbReference type="GO" id="GO:0004601">
    <property type="term" value="F:peroxidase activity"/>
    <property type="evidence" value="ECO:0007669"/>
    <property type="project" value="UniProtKB-KW"/>
</dbReference>
<protein>
    <recommendedName>
        <fullName evidence="6">Thiol peroxidase</fullName>
        <shortName evidence="6">Tpx</shortName>
        <ecNumber evidence="6">1.11.1.24</ecNumber>
    </recommendedName>
    <alternativeName>
        <fullName evidence="6">Peroxiredoxin tpx</fullName>
        <shortName evidence="6">Prx</shortName>
    </alternativeName>
    <alternativeName>
        <fullName evidence="6">Thioredoxin peroxidase</fullName>
    </alternativeName>
    <alternativeName>
        <fullName evidence="6">Thioredoxin-dependent peroxiredoxin</fullName>
    </alternativeName>
</protein>
<dbReference type="RefSeq" id="WP_385877428.1">
    <property type="nucleotide sequence ID" value="NZ_JBHLXE010000100.1"/>
</dbReference>
<reference evidence="8 9" key="1">
    <citation type="submission" date="2024-09" db="EMBL/GenBank/DDBJ databases">
        <authorList>
            <person name="Sun Q."/>
            <person name="Mori K."/>
        </authorList>
    </citation>
    <scope>NUCLEOTIDE SEQUENCE [LARGE SCALE GENOMIC DNA]</scope>
    <source>
        <strain evidence="8 9">CCM 8545</strain>
    </source>
</reference>
<dbReference type="InterPro" id="IPR036249">
    <property type="entry name" value="Thioredoxin-like_sf"/>
</dbReference>
<dbReference type="InterPro" id="IPR013740">
    <property type="entry name" value="Redoxin"/>
</dbReference>
<comment type="similarity">
    <text evidence="6">Belongs to the peroxiredoxin family. Tpx subfamily.</text>
</comment>
<dbReference type="Pfam" id="PF08534">
    <property type="entry name" value="Redoxin"/>
    <property type="match status" value="1"/>
</dbReference>
<feature type="disulfide bond" description="Redox-active" evidence="6">
    <location>
        <begin position="61"/>
        <end position="95"/>
    </location>
</feature>
<dbReference type="SUPFAM" id="SSF52833">
    <property type="entry name" value="Thioredoxin-like"/>
    <property type="match status" value="1"/>
</dbReference>
<keyword evidence="9" id="KW-1185">Reference proteome</keyword>
<evidence type="ECO:0000313" key="8">
    <source>
        <dbReference type="EMBL" id="MFC0180315.1"/>
    </source>
</evidence>
<dbReference type="InterPro" id="IPR002065">
    <property type="entry name" value="TPX"/>
</dbReference>